<evidence type="ECO:0000313" key="4">
    <source>
        <dbReference type="Proteomes" id="UP000700596"/>
    </source>
</evidence>
<dbReference type="PANTHER" id="PTHR35896:SF3">
    <property type="entry name" value="MAJOR FACILITATOR SUPERFAMILY TRANSPORTER"/>
    <property type="match status" value="1"/>
</dbReference>
<feature type="transmembrane region" description="Helical" evidence="2">
    <location>
        <begin position="28"/>
        <end position="49"/>
    </location>
</feature>
<comment type="caution">
    <text evidence="3">The sequence shown here is derived from an EMBL/GenBank/DDBJ whole genome shotgun (WGS) entry which is preliminary data.</text>
</comment>
<dbReference type="InterPro" id="IPR053008">
    <property type="entry name" value="Phomopsin_biosynth_assoc"/>
</dbReference>
<feature type="region of interest" description="Disordered" evidence="1">
    <location>
        <begin position="61"/>
        <end position="80"/>
    </location>
</feature>
<reference evidence="3" key="1">
    <citation type="journal article" date="2021" name="Nat. Commun.">
        <title>Genetic determinants of endophytism in the Arabidopsis root mycobiome.</title>
        <authorList>
            <person name="Mesny F."/>
            <person name="Miyauchi S."/>
            <person name="Thiergart T."/>
            <person name="Pickel B."/>
            <person name="Atanasova L."/>
            <person name="Karlsson M."/>
            <person name="Huettel B."/>
            <person name="Barry K.W."/>
            <person name="Haridas S."/>
            <person name="Chen C."/>
            <person name="Bauer D."/>
            <person name="Andreopoulos W."/>
            <person name="Pangilinan J."/>
            <person name="LaButti K."/>
            <person name="Riley R."/>
            <person name="Lipzen A."/>
            <person name="Clum A."/>
            <person name="Drula E."/>
            <person name="Henrissat B."/>
            <person name="Kohler A."/>
            <person name="Grigoriev I.V."/>
            <person name="Martin F.M."/>
            <person name="Hacquard S."/>
        </authorList>
    </citation>
    <scope>NUCLEOTIDE SEQUENCE</scope>
    <source>
        <strain evidence="3">MPI-CAGE-CH-0243</strain>
    </source>
</reference>
<accession>A0A9P9EL29</accession>
<dbReference type="EMBL" id="JAGMWT010000001">
    <property type="protein sequence ID" value="KAH7139077.1"/>
    <property type="molecule type" value="Genomic_DNA"/>
</dbReference>
<gene>
    <name evidence="3" type="ORF">B0J11DRAFT_516025</name>
</gene>
<keyword evidence="2" id="KW-0472">Membrane</keyword>
<keyword evidence="2" id="KW-0812">Transmembrane</keyword>
<evidence type="ECO:0000256" key="2">
    <source>
        <dbReference type="SAM" id="Phobius"/>
    </source>
</evidence>
<proteinExistence type="predicted"/>
<protein>
    <submittedName>
        <fullName evidence="3">Uncharacterized protein</fullName>
    </submittedName>
</protein>
<sequence>MGLHDGTKYSPLNNEEQYIPTQTTTRRYRFLIICATSIALVFSLLQLLLTVDVRMRVSEEARQKPLKEHKHTTSPPESEWPCGITAAEARKAGCLFDLGLVAWLPPACYNKELDDHFRAANPWEFWLPNDDNTGPNITKPITTEAQLQELPVQMIDEGWPGHSWSTMANHDAHCMHTWEYLHQAVLKGKRVPSLIVKFEHTAHCTHAALIDTSNLTYQETSPRAHGRYPACLELESLKGEMLDWY</sequence>
<keyword evidence="4" id="KW-1185">Reference proteome</keyword>
<dbReference type="AlphaFoldDB" id="A0A9P9EL29"/>
<name>A0A9P9EL29_9PLEO</name>
<evidence type="ECO:0000313" key="3">
    <source>
        <dbReference type="EMBL" id="KAH7139077.1"/>
    </source>
</evidence>
<dbReference type="Proteomes" id="UP000700596">
    <property type="component" value="Unassembled WGS sequence"/>
</dbReference>
<organism evidence="3 4">
    <name type="scientific">Dendryphion nanum</name>
    <dbReference type="NCBI Taxonomy" id="256645"/>
    <lineage>
        <taxon>Eukaryota</taxon>
        <taxon>Fungi</taxon>
        <taxon>Dikarya</taxon>
        <taxon>Ascomycota</taxon>
        <taxon>Pezizomycotina</taxon>
        <taxon>Dothideomycetes</taxon>
        <taxon>Pleosporomycetidae</taxon>
        <taxon>Pleosporales</taxon>
        <taxon>Torulaceae</taxon>
        <taxon>Dendryphion</taxon>
    </lineage>
</organism>
<dbReference type="PANTHER" id="PTHR35896">
    <property type="entry name" value="IG-LIKE DOMAIN-CONTAINING PROTEIN"/>
    <property type="match status" value="1"/>
</dbReference>
<evidence type="ECO:0000256" key="1">
    <source>
        <dbReference type="SAM" id="MobiDB-lite"/>
    </source>
</evidence>
<dbReference type="OrthoDB" id="3501153at2759"/>
<keyword evidence="2" id="KW-1133">Transmembrane helix</keyword>